<reference evidence="2 3" key="1">
    <citation type="submission" date="2019-08" db="EMBL/GenBank/DDBJ databases">
        <authorList>
            <person name="Alioto T."/>
            <person name="Alioto T."/>
            <person name="Gomez Garrido J."/>
        </authorList>
    </citation>
    <scope>NUCLEOTIDE SEQUENCE [LARGE SCALE GENOMIC DNA]</scope>
</reference>
<dbReference type="Proteomes" id="UP000325440">
    <property type="component" value="Unassembled WGS sequence"/>
</dbReference>
<evidence type="ECO:0000313" key="3">
    <source>
        <dbReference type="Proteomes" id="UP000325440"/>
    </source>
</evidence>
<accession>A0A5E4MCT9</accession>
<sequence length="117" mass="13341">MTEFGITKKLRNLVRMCMEGTQYQIRVDQAFSETFTVEAGLKQGDALFPLLFNLAQEKAIREVQKEITGNTRDDIEKATKVLEKSADKIGLKINIEKTKIMELLYTDVDVMDPDPDI</sequence>
<feature type="domain" description="Reverse transcriptase" evidence="1">
    <location>
        <begin position="2"/>
        <end position="101"/>
    </location>
</feature>
<keyword evidence="2" id="KW-0695">RNA-directed DNA polymerase</keyword>
<gene>
    <name evidence="2" type="ORF">CINCED_3A004232</name>
</gene>
<keyword evidence="3" id="KW-1185">Reference proteome</keyword>
<dbReference type="GO" id="GO:0003964">
    <property type="term" value="F:RNA-directed DNA polymerase activity"/>
    <property type="evidence" value="ECO:0007669"/>
    <property type="project" value="UniProtKB-KW"/>
</dbReference>
<dbReference type="Pfam" id="PF00078">
    <property type="entry name" value="RVT_1"/>
    <property type="match status" value="1"/>
</dbReference>
<keyword evidence="2" id="KW-0548">Nucleotidyltransferase</keyword>
<evidence type="ECO:0000313" key="2">
    <source>
        <dbReference type="EMBL" id="VVC29242.1"/>
    </source>
</evidence>
<evidence type="ECO:0000259" key="1">
    <source>
        <dbReference type="Pfam" id="PF00078"/>
    </source>
</evidence>
<keyword evidence="2" id="KW-0808">Transferase</keyword>
<dbReference type="EMBL" id="CABPRJ010000489">
    <property type="protein sequence ID" value="VVC29242.1"/>
    <property type="molecule type" value="Genomic_DNA"/>
</dbReference>
<proteinExistence type="predicted"/>
<dbReference type="OrthoDB" id="6627741at2759"/>
<protein>
    <submittedName>
        <fullName evidence="2">Reverse transcriptase domain</fullName>
    </submittedName>
</protein>
<name>A0A5E4MCT9_9HEMI</name>
<organism evidence="2 3">
    <name type="scientific">Cinara cedri</name>
    <dbReference type="NCBI Taxonomy" id="506608"/>
    <lineage>
        <taxon>Eukaryota</taxon>
        <taxon>Metazoa</taxon>
        <taxon>Ecdysozoa</taxon>
        <taxon>Arthropoda</taxon>
        <taxon>Hexapoda</taxon>
        <taxon>Insecta</taxon>
        <taxon>Pterygota</taxon>
        <taxon>Neoptera</taxon>
        <taxon>Paraneoptera</taxon>
        <taxon>Hemiptera</taxon>
        <taxon>Sternorrhyncha</taxon>
        <taxon>Aphidomorpha</taxon>
        <taxon>Aphidoidea</taxon>
        <taxon>Aphididae</taxon>
        <taxon>Lachninae</taxon>
        <taxon>Cinara</taxon>
    </lineage>
</organism>
<dbReference type="AlphaFoldDB" id="A0A5E4MCT9"/>
<dbReference type="InterPro" id="IPR000477">
    <property type="entry name" value="RT_dom"/>
</dbReference>